<protein>
    <submittedName>
        <fullName evidence="2">Uncharacterized protein</fullName>
    </submittedName>
</protein>
<feature type="transmembrane region" description="Helical" evidence="1">
    <location>
        <begin position="6"/>
        <end position="23"/>
    </location>
</feature>
<dbReference type="HOGENOM" id="CLU_2810087_0_0_4"/>
<keyword evidence="1" id="KW-0472">Membrane</keyword>
<evidence type="ECO:0000313" key="3">
    <source>
        <dbReference type="Proteomes" id="UP000001625"/>
    </source>
</evidence>
<keyword evidence="3" id="KW-1185">Reference proteome</keyword>
<dbReference type="AlphaFoldDB" id="D5CTY8"/>
<reference evidence="2 3" key="1">
    <citation type="submission" date="2010-03" db="EMBL/GenBank/DDBJ databases">
        <title>Complete sequence of Sideroxydans lithotrophicus ES-1.</title>
        <authorList>
            <consortium name="US DOE Joint Genome Institute"/>
            <person name="Lucas S."/>
            <person name="Copeland A."/>
            <person name="Lapidus A."/>
            <person name="Cheng J.-F."/>
            <person name="Bruce D."/>
            <person name="Goodwin L."/>
            <person name="Pitluck S."/>
            <person name="Munk A.C."/>
            <person name="Detter J.C."/>
            <person name="Han C."/>
            <person name="Tapia R."/>
            <person name="Larimer F."/>
            <person name="Land M."/>
            <person name="Hauser L."/>
            <person name="Kyrpides N."/>
            <person name="Ivanova N."/>
            <person name="Emerson D."/>
            <person name="Woyke T."/>
        </authorList>
    </citation>
    <scope>NUCLEOTIDE SEQUENCE [LARGE SCALE GENOMIC DNA]</scope>
    <source>
        <strain evidence="2 3">ES-1</strain>
    </source>
</reference>
<keyword evidence="1" id="KW-0812">Transmembrane</keyword>
<proteinExistence type="predicted"/>
<gene>
    <name evidence="2" type="ordered locus">Slit_2072</name>
</gene>
<name>D5CTY8_SIDLE</name>
<dbReference type="KEGG" id="slt:Slit_2072"/>
<organism evidence="2 3">
    <name type="scientific">Sideroxydans lithotrophicus (strain ES-1)</name>
    <dbReference type="NCBI Taxonomy" id="580332"/>
    <lineage>
        <taxon>Bacteria</taxon>
        <taxon>Pseudomonadati</taxon>
        <taxon>Pseudomonadota</taxon>
        <taxon>Betaproteobacteria</taxon>
        <taxon>Nitrosomonadales</taxon>
        <taxon>Gallionellaceae</taxon>
        <taxon>Sideroxydans</taxon>
    </lineage>
</organism>
<sequence length="67" mass="7484">MNFEYLIIPGVVIVGLGGGLFLIKESRKYRLRRDKAKAIQLHQELSSLRKAMEEADDGLLSAQADIP</sequence>
<keyword evidence="1" id="KW-1133">Transmembrane helix</keyword>
<evidence type="ECO:0000256" key="1">
    <source>
        <dbReference type="SAM" id="Phobius"/>
    </source>
</evidence>
<evidence type="ECO:0000313" key="2">
    <source>
        <dbReference type="EMBL" id="ADE12300.1"/>
    </source>
</evidence>
<dbReference type="RefSeq" id="WP_013030198.1">
    <property type="nucleotide sequence ID" value="NC_013959.1"/>
</dbReference>
<accession>D5CTY8</accession>
<dbReference type="Proteomes" id="UP000001625">
    <property type="component" value="Chromosome"/>
</dbReference>
<dbReference type="EMBL" id="CP001965">
    <property type="protein sequence ID" value="ADE12300.1"/>
    <property type="molecule type" value="Genomic_DNA"/>
</dbReference>